<dbReference type="SUPFAM" id="SSF56784">
    <property type="entry name" value="HAD-like"/>
    <property type="match status" value="1"/>
</dbReference>
<dbReference type="Proteomes" id="UP000680158">
    <property type="component" value="Unassembled WGS sequence"/>
</dbReference>
<dbReference type="PANTHER" id="PTHR12725:SF117">
    <property type="entry name" value="HALOACID DEHALOGENASE-LIKE HYDROLASE"/>
    <property type="match status" value="1"/>
</dbReference>
<keyword evidence="2" id="KW-1185">Reference proteome</keyword>
<dbReference type="InterPro" id="IPR023214">
    <property type="entry name" value="HAD_sf"/>
</dbReference>
<evidence type="ECO:0000313" key="1">
    <source>
        <dbReference type="EMBL" id="MBR7747964.1"/>
    </source>
</evidence>
<sequence>MKQKTKPTIWLFDLDNTLHNASAAVFPSIANNMTRYMTQVLAAANHPSDIDTVNQLRVDYLKRYGATLKGMVIHHGVNEADFLREAHQFEHLPDLLRRERGLSKILALLPGQKILFTNAPQEYSKQAIRYFNLHRHFSDHISIESMHVHGKSHPKPSKPYLRKLLAQHAWSPQQCILVEDSVANLVAAKQIGLRTVLVTGHGQHVQQKSISASADIKVKSVFELPHRLRQLGFS</sequence>
<dbReference type="EMBL" id="JAGSPM010000010">
    <property type="protein sequence ID" value="MBR7747964.1"/>
    <property type="molecule type" value="Genomic_DNA"/>
</dbReference>
<dbReference type="NCBIfam" id="TIGR01993">
    <property type="entry name" value="Pyr-5-nucltdase"/>
    <property type="match status" value="1"/>
</dbReference>
<evidence type="ECO:0000313" key="2">
    <source>
        <dbReference type="Proteomes" id="UP000680158"/>
    </source>
</evidence>
<dbReference type="InterPro" id="IPR041492">
    <property type="entry name" value="HAD_2"/>
</dbReference>
<dbReference type="PANTHER" id="PTHR12725">
    <property type="entry name" value="HALOACID DEHALOGENASE-LIKE HYDROLASE"/>
    <property type="match status" value="1"/>
</dbReference>
<accession>A0A941I5H7</accession>
<dbReference type="Gene3D" id="1.10.150.450">
    <property type="match status" value="1"/>
</dbReference>
<dbReference type="AlphaFoldDB" id="A0A941I5H7"/>
<dbReference type="SFLD" id="SFLDS00003">
    <property type="entry name" value="Haloacid_Dehalogenase"/>
    <property type="match status" value="1"/>
</dbReference>
<dbReference type="InterPro" id="IPR036412">
    <property type="entry name" value="HAD-like_sf"/>
</dbReference>
<dbReference type="NCBIfam" id="TIGR01509">
    <property type="entry name" value="HAD-SF-IA-v3"/>
    <property type="match status" value="1"/>
</dbReference>
<dbReference type="SFLD" id="SFLDG01129">
    <property type="entry name" value="C1.5:_HAD__Beta-PGM__Phosphata"/>
    <property type="match status" value="1"/>
</dbReference>
<dbReference type="InterPro" id="IPR010237">
    <property type="entry name" value="Pyr-5-nucltdase"/>
</dbReference>
<organism evidence="1 2">
    <name type="scientific">Undibacterium baiyunense</name>
    <dbReference type="NCBI Taxonomy" id="2828731"/>
    <lineage>
        <taxon>Bacteria</taxon>
        <taxon>Pseudomonadati</taxon>
        <taxon>Pseudomonadota</taxon>
        <taxon>Betaproteobacteria</taxon>
        <taxon>Burkholderiales</taxon>
        <taxon>Oxalobacteraceae</taxon>
        <taxon>Undibacterium</taxon>
    </lineage>
</organism>
<dbReference type="SFLD" id="SFLDG01132">
    <property type="entry name" value="C1.5.3:_5'-Nucleotidase_Like"/>
    <property type="match status" value="1"/>
</dbReference>
<dbReference type="RefSeq" id="WP_212685327.1">
    <property type="nucleotide sequence ID" value="NZ_JAGSPM010000010.1"/>
</dbReference>
<name>A0A941I5H7_9BURK</name>
<dbReference type="Pfam" id="PF13419">
    <property type="entry name" value="HAD_2"/>
    <property type="match status" value="1"/>
</dbReference>
<dbReference type="Gene3D" id="3.40.50.1000">
    <property type="entry name" value="HAD superfamily/HAD-like"/>
    <property type="match status" value="1"/>
</dbReference>
<gene>
    <name evidence="1" type="ORF">KDM92_15360</name>
</gene>
<reference evidence="1 2" key="1">
    <citation type="submission" date="2021-04" db="EMBL/GenBank/DDBJ databases">
        <title>novel species isolated from subtropical streams in China.</title>
        <authorList>
            <person name="Lu H."/>
        </authorList>
    </citation>
    <scope>NUCLEOTIDE SEQUENCE [LARGE SCALE GENOMIC DNA]</scope>
    <source>
        <strain evidence="1 2">BYS107W</strain>
    </source>
</reference>
<dbReference type="InterPro" id="IPR006439">
    <property type="entry name" value="HAD-SF_hydro_IA"/>
</dbReference>
<proteinExistence type="predicted"/>
<comment type="caution">
    <text evidence="1">The sequence shown here is derived from an EMBL/GenBank/DDBJ whole genome shotgun (WGS) entry which is preliminary data.</text>
</comment>
<protein>
    <submittedName>
        <fullName evidence="1">Pyrimidine 5'-nucleotidase</fullName>
    </submittedName>
</protein>